<dbReference type="InterPro" id="IPR032287">
    <property type="entry name" value="DUF4838"/>
</dbReference>
<gene>
    <name evidence="2" type="ORF">SAMN05421813_10110</name>
</gene>
<evidence type="ECO:0008006" key="4">
    <source>
        <dbReference type="Google" id="ProtNLM"/>
    </source>
</evidence>
<keyword evidence="3" id="KW-1185">Reference proteome</keyword>
<dbReference type="SUPFAM" id="SSF55545">
    <property type="entry name" value="beta-N-acetylhexosaminidase-like domain"/>
    <property type="match status" value="1"/>
</dbReference>
<dbReference type="PANTHER" id="PTHR47406">
    <property type="entry name" value="COAGULATION FACTOR 5/8 TYPE, C-TERMINAL"/>
    <property type="match status" value="1"/>
</dbReference>
<dbReference type="OrthoDB" id="8727830at2"/>
<dbReference type="Gene3D" id="3.30.379.10">
    <property type="entry name" value="Chitobiase/beta-hexosaminidase domain 2-like"/>
    <property type="match status" value="1"/>
</dbReference>
<sequence length="783" mass="88317">MKNNKGKNRDISRLNFLKNTSIIAAGLTFLPGLVSSKLRDSLLSSGLAAGNIIDYQIIIPTLVSSIEKQAAQQLQKYLSKLSVKTIPIAEEGKTTVINGIYLGETEYAKTNQINFNQLPEAGFIHKTVGDNFIIAGGSKKGLLFGVYDLLEGLGFRKYSTEDAAGPKTKTFDPGQGTKTYEPLVKYRTTSYSQMADQEYSDWHKLSSRDDWGLFVHTFNTLVPQQVYAKTHPEYYSLIDGKRQPGTQLCLSNPEVLKVLVESLKNKIQEKPTPTYWSVSQDDNDRYCQCDGCAALNEKYGKVPSGSIIYFVNKVAKEFPDKIISTLAYWYTRKAPKNIEIESNVNIMLCNIESTRQAPVFVTDPAFSNDLRDWGALSKDILIWDYNIQFTNYISPFPNLYTLKPNIKFYTDNQVKGLFMQANDEAAAEMALLRSYLICKLMWNPDADDKAIINEFLTGYFGAAAPFISQYIESMQESLVKSGMVLSIFGDPIHAKNSYLSAEMMQQYKQLFDKAEKAVSADPKLVQRVRTARLPIMYAEIQIGRTEIDTARSMFRKGSNAYILPKPEMKALVNRFADGCKLNKVKLVRERAGTPEHYRASYNRIFSNMEGMIKVKSFRKKIIPITSPNPKSKGLESLTDGIFASYESWQEADQNWVYYTGQHMDFILDLGAVMPVSSVNMDFLNPQAQPDWHLFALPKHVSYSISEDGNNYSEPVLINNPNNPNPLENPGIIKISILPFQATMNPGTKARYIKVHAESLLKTPSWHIRSGQDISIYCDQIVVK</sequence>
<proteinExistence type="predicted"/>
<dbReference type="Proteomes" id="UP000199226">
    <property type="component" value="Unassembled WGS sequence"/>
</dbReference>
<organism evidence="2 3">
    <name type="scientific">Daejeonella rubra</name>
    <dbReference type="NCBI Taxonomy" id="990371"/>
    <lineage>
        <taxon>Bacteria</taxon>
        <taxon>Pseudomonadati</taxon>
        <taxon>Bacteroidota</taxon>
        <taxon>Sphingobacteriia</taxon>
        <taxon>Sphingobacteriales</taxon>
        <taxon>Sphingobacteriaceae</taxon>
        <taxon>Daejeonella</taxon>
    </lineage>
</organism>
<dbReference type="GO" id="GO:0016787">
    <property type="term" value="F:hydrolase activity"/>
    <property type="evidence" value="ECO:0007669"/>
    <property type="project" value="UniProtKB-KW"/>
</dbReference>
<dbReference type="GO" id="GO:0005975">
    <property type="term" value="P:carbohydrate metabolic process"/>
    <property type="evidence" value="ECO:0007669"/>
    <property type="project" value="UniProtKB-ARBA"/>
</dbReference>
<dbReference type="Pfam" id="PF16126">
    <property type="entry name" value="DUF4838"/>
    <property type="match status" value="1"/>
</dbReference>
<evidence type="ECO:0000313" key="3">
    <source>
        <dbReference type="Proteomes" id="UP000199226"/>
    </source>
</evidence>
<evidence type="ECO:0000313" key="2">
    <source>
        <dbReference type="EMBL" id="SDL63334.1"/>
    </source>
</evidence>
<dbReference type="EMBL" id="FNHH01000001">
    <property type="protein sequence ID" value="SDL63334.1"/>
    <property type="molecule type" value="Genomic_DNA"/>
</dbReference>
<dbReference type="Gene3D" id="2.60.120.260">
    <property type="entry name" value="Galactose-binding domain-like"/>
    <property type="match status" value="1"/>
</dbReference>
<dbReference type="PANTHER" id="PTHR47406:SF2">
    <property type="entry name" value="ALPHA GLUCURONIDASE N-TERMINAL DOMAIN-CONTAINING PROTEIN"/>
    <property type="match status" value="1"/>
</dbReference>
<reference evidence="3" key="1">
    <citation type="submission" date="2016-10" db="EMBL/GenBank/DDBJ databases">
        <authorList>
            <person name="Varghese N."/>
            <person name="Submissions S."/>
        </authorList>
    </citation>
    <scope>NUCLEOTIDE SEQUENCE [LARGE SCALE GENOMIC DNA]</scope>
    <source>
        <strain evidence="3">DSM 24536</strain>
    </source>
</reference>
<name>A0A1G9LNC1_9SPHI</name>
<dbReference type="STRING" id="990371.SAMN05421813_10110"/>
<dbReference type="RefSeq" id="WP_090697244.1">
    <property type="nucleotide sequence ID" value="NZ_FNHH01000001.1"/>
</dbReference>
<dbReference type="AlphaFoldDB" id="A0A1G9LNC1"/>
<protein>
    <recommendedName>
        <fullName evidence="4">Glycosyl hydrolase family 67 N-terminus</fullName>
    </recommendedName>
</protein>
<dbReference type="InterPro" id="IPR029018">
    <property type="entry name" value="Hex-like_dom2"/>
</dbReference>
<accession>A0A1G9LNC1</accession>
<keyword evidence="1" id="KW-0378">Hydrolase</keyword>
<evidence type="ECO:0000256" key="1">
    <source>
        <dbReference type="ARBA" id="ARBA00022801"/>
    </source>
</evidence>